<reference evidence="1" key="1">
    <citation type="submission" date="2022-02" db="EMBL/GenBank/DDBJ databases">
        <title>Plant Genome Project.</title>
        <authorList>
            <person name="Zhang R.-G."/>
        </authorList>
    </citation>
    <scope>NUCLEOTIDE SEQUENCE</scope>
    <source>
        <strain evidence="1">AT1</strain>
    </source>
</reference>
<evidence type="ECO:0000313" key="1">
    <source>
        <dbReference type="EMBL" id="KAI8527347.1"/>
    </source>
</evidence>
<accession>A0ACC0LFJ9</accession>
<organism evidence="1 2">
    <name type="scientific">Rhododendron molle</name>
    <name type="common">Chinese azalea</name>
    <name type="synonym">Azalea mollis</name>
    <dbReference type="NCBI Taxonomy" id="49168"/>
    <lineage>
        <taxon>Eukaryota</taxon>
        <taxon>Viridiplantae</taxon>
        <taxon>Streptophyta</taxon>
        <taxon>Embryophyta</taxon>
        <taxon>Tracheophyta</taxon>
        <taxon>Spermatophyta</taxon>
        <taxon>Magnoliopsida</taxon>
        <taxon>eudicotyledons</taxon>
        <taxon>Gunneridae</taxon>
        <taxon>Pentapetalae</taxon>
        <taxon>asterids</taxon>
        <taxon>Ericales</taxon>
        <taxon>Ericaceae</taxon>
        <taxon>Ericoideae</taxon>
        <taxon>Rhodoreae</taxon>
        <taxon>Rhododendron</taxon>
    </lineage>
</organism>
<keyword evidence="2" id="KW-1185">Reference proteome</keyword>
<proteinExistence type="predicted"/>
<protein>
    <submittedName>
        <fullName evidence="1">Uncharacterized protein</fullName>
    </submittedName>
</protein>
<name>A0ACC0LFJ9_RHOML</name>
<dbReference type="Proteomes" id="UP001062846">
    <property type="component" value="Chromosome 12"/>
</dbReference>
<gene>
    <name evidence="1" type="ORF">RHMOL_Rhmol12G0068100</name>
</gene>
<sequence>MNDDLIRRLSLFLLSLEHLQQTGDISGEVNVESRCAQNWFPAASPDPRHLLPSLRLLATGSEDNYMSVNIHSKCAPIFFAFYVFDKMYERQMNDDEDAFDVLYCIAFALMDAQWLVMPVWNLIAFVYEGFLTDEECNHVISLVGFVIFLIWAKSELKRSAVADNESGKIKLSDVRTSSGMFIAKGKELVFHCSGPNGYWQDTHPPAGLKTWALPREGDHFEHNSILLLLHYWGLHVNGFIYIAALGPDEIWMLVLT</sequence>
<comment type="caution">
    <text evidence="1">The sequence shown here is derived from an EMBL/GenBank/DDBJ whole genome shotgun (WGS) entry which is preliminary data.</text>
</comment>
<dbReference type="EMBL" id="CM046399">
    <property type="protein sequence ID" value="KAI8527347.1"/>
    <property type="molecule type" value="Genomic_DNA"/>
</dbReference>
<evidence type="ECO:0000313" key="2">
    <source>
        <dbReference type="Proteomes" id="UP001062846"/>
    </source>
</evidence>